<feature type="transmembrane region" description="Helical" evidence="6">
    <location>
        <begin position="6"/>
        <end position="23"/>
    </location>
</feature>
<dbReference type="InterPro" id="IPR007208">
    <property type="entry name" value="MrpF/PhaF-like"/>
</dbReference>
<evidence type="ECO:0000256" key="4">
    <source>
        <dbReference type="ARBA" id="ARBA00022989"/>
    </source>
</evidence>
<accession>A0A511D2S2</accession>
<evidence type="ECO:0000313" key="7">
    <source>
        <dbReference type="EMBL" id="GEL19082.1"/>
    </source>
</evidence>
<evidence type="ECO:0000256" key="5">
    <source>
        <dbReference type="ARBA" id="ARBA00023136"/>
    </source>
</evidence>
<keyword evidence="8" id="KW-1185">Reference proteome</keyword>
<comment type="subcellular location">
    <subcellularLocation>
        <location evidence="1">Cell membrane</location>
        <topology evidence="1">Multi-pass membrane protein</topology>
    </subcellularLocation>
</comment>
<evidence type="ECO:0000256" key="3">
    <source>
        <dbReference type="ARBA" id="ARBA00022692"/>
    </source>
</evidence>
<feature type="transmembrane region" description="Helical" evidence="6">
    <location>
        <begin position="59"/>
        <end position="80"/>
    </location>
</feature>
<name>A0A511D2S2_9PSEU</name>
<dbReference type="STRING" id="1123024.GCA_000423625_03799"/>
<evidence type="ECO:0000256" key="1">
    <source>
        <dbReference type="ARBA" id="ARBA00004651"/>
    </source>
</evidence>
<sequence>MNPWLAGAVALLVGGLGPALWLGARRDPVHRLVGLELGGAVTVLILLLLSQAAGQSSYLIVPLALVLASFAGTLVFTRLLSSRP</sequence>
<organism evidence="7 8">
    <name type="scientific">Pseudonocardia asaccharolytica DSM 44247 = NBRC 16224</name>
    <dbReference type="NCBI Taxonomy" id="1123024"/>
    <lineage>
        <taxon>Bacteria</taxon>
        <taxon>Bacillati</taxon>
        <taxon>Actinomycetota</taxon>
        <taxon>Actinomycetes</taxon>
        <taxon>Pseudonocardiales</taxon>
        <taxon>Pseudonocardiaceae</taxon>
        <taxon>Pseudonocardia</taxon>
    </lineage>
</organism>
<comment type="caution">
    <text evidence="7">The sequence shown here is derived from an EMBL/GenBank/DDBJ whole genome shotgun (WGS) entry which is preliminary data.</text>
</comment>
<feature type="transmembrane region" description="Helical" evidence="6">
    <location>
        <begin position="35"/>
        <end position="53"/>
    </location>
</feature>
<proteinExistence type="predicted"/>
<keyword evidence="5 6" id="KW-0472">Membrane</keyword>
<dbReference type="AlphaFoldDB" id="A0A511D2S2"/>
<protein>
    <submittedName>
        <fullName evidence="7">Uncharacterized protein</fullName>
    </submittedName>
</protein>
<reference evidence="7 8" key="1">
    <citation type="submission" date="2019-07" db="EMBL/GenBank/DDBJ databases">
        <title>Whole genome shotgun sequence of Pseudonocardia asaccharolytica NBRC 16224.</title>
        <authorList>
            <person name="Hosoyama A."/>
            <person name="Uohara A."/>
            <person name="Ohji S."/>
            <person name="Ichikawa N."/>
        </authorList>
    </citation>
    <scope>NUCLEOTIDE SEQUENCE [LARGE SCALE GENOMIC DNA]</scope>
    <source>
        <strain evidence="7 8">NBRC 16224</strain>
    </source>
</reference>
<dbReference type="Proteomes" id="UP000321328">
    <property type="component" value="Unassembled WGS sequence"/>
</dbReference>
<dbReference type="GO" id="GO:0015075">
    <property type="term" value="F:monoatomic ion transmembrane transporter activity"/>
    <property type="evidence" value="ECO:0007669"/>
    <property type="project" value="InterPro"/>
</dbReference>
<dbReference type="Pfam" id="PF04066">
    <property type="entry name" value="MrpF_PhaF"/>
    <property type="match status" value="1"/>
</dbReference>
<gene>
    <name evidence="7" type="ORF">PA7_29190</name>
</gene>
<evidence type="ECO:0000313" key="8">
    <source>
        <dbReference type="Proteomes" id="UP000321328"/>
    </source>
</evidence>
<keyword evidence="2" id="KW-1003">Cell membrane</keyword>
<evidence type="ECO:0000256" key="6">
    <source>
        <dbReference type="SAM" id="Phobius"/>
    </source>
</evidence>
<keyword evidence="3 6" id="KW-0812">Transmembrane</keyword>
<dbReference type="EMBL" id="BJVI01000031">
    <property type="protein sequence ID" value="GEL19082.1"/>
    <property type="molecule type" value="Genomic_DNA"/>
</dbReference>
<dbReference type="RefSeq" id="WP_028931201.1">
    <property type="nucleotide sequence ID" value="NZ_AUII01000022.1"/>
</dbReference>
<dbReference type="GO" id="GO:0005886">
    <property type="term" value="C:plasma membrane"/>
    <property type="evidence" value="ECO:0007669"/>
    <property type="project" value="UniProtKB-SubCell"/>
</dbReference>
<keyword evidence="4 6" id="KW-1133">Transmembrane helix</keyword>
<evidence type="ECO:0000256" key="2">
    <source>
        <dbReference type="ARBA" id="ARBA00022475"/>
    </source>
</evidence>